<comment type="caution">
    <text evidence="2">The sequence shown here is derived from an EMBL/GenBank/DDBJ whole genome shotgun (WGS) entry which is preliminary data.</text>
</comment>
<feature type="region of interest" description="Disordered" evidence="1">
    <location>
        <begin position="1"/>
        <end position="41"/>
    </location>
</feature>
<sequence>MARPWRRKTTETDVKRERRNPLFFFMGPPDLGDPNEPSAPAPRVAMDCTSCGRPMSEHVIDRSQGRSATYCPPRPAETADQAG</sequence>
<protein>
    <submittedName>
        <fullName evidence="2">Uncharacterized protein</fullName>
    </submittedName>
</protein>
<name>A0ABX0GNK8_9ACTN</name>
<evidence type="ECO:0000313" key="2">
    <source>
        <dbReference type="EMBL" id="NHC12292.1"/>
    </source>
</evidence>
<reference evidence="2 3" key="1">
    <citation type="submission" date="2020-03" db="EMBL/GenBank/DDBJ databases">
        <title>Two novel Motilibacter sp.</title>
        <authorList>
            <person name="Liu S."/>
        </authorList>
    </citation>
    <scope>NUCLEOTIDE SEQUENCE [LARGE SCALE GENOMIC DNA]</scope>
    <source>
        <strain evidence="2 3">E257</strain>
    </source>
</reference>
<feature type="region of interest" description="Disordered" evidence="1">
    <location>
        <begin position="58"/>
        <end position="83"/>
    </location>
</feature>
<accession>A0ABX0GNK8</accession>
<keyword evidence="3" id="KW-1185">Reference proteome</keyword>
<dbReference type="EMBL" id="JAANNP010000001">
    <property type="protein sequence ID" value="NHC12292.1"/>
    <property type="molecule type" value="Genomic_DNA"/>
</dbReference>
<organism evidence="2 3">
    <name type="scientific">Motilibacter deserti</name>
    <dbReference type="NCBI Taxonomy" id="2714956"/>
    <lineage>
        <taxon>Bacteria</taxon>
        <taxon>Bacillati</taxon>
        <taxon>Actinomycetota</taxon>
        <taxon>Actinomycetes</taxon>
        <taxon>Motilibacterales</taxon>
        <taxon>Motilibacteraceae</taxon>
        <taxon>Motilibacter</taxon>
    </lineage>
</organism>
<evidence type="ECO:0000313" key="3">
    <source>
        <dbReference type="Proteomes" id="UP000800981"/>
    </source>
</evidence>
<dbReference type="RefSeq" id="WP_166276409.1">
    <property type="nucleotide sequence ID" value="NZ_JAANNP010000001.1"/>
</dbReference>
<gene>
    <name evidence="2" type="ORF">G9H71_00665</name>
</gene>
<evidence type="ECO:0000256" key="1">
    <source>
        <dbReference type="SAM" id="MobiDB-lite"/>
    </source>
</evidence>
<dbReference type="Proteomes" id="UP000800981">
    <property type="component" value="Unassembled WGS sequence"/>
</dbReference>
<feature type="compositionally biased region" description="Basic and acidic residues" evidence="1">
    <location>
        <begin position="8"/>
        <end position="20"/>
    </location>
</feature>
<proteinExistence type="predicted"/>